<dbReference type="GO" id="GO:0003887">
    <property type="term" value="F:DNA-directed DNA polymerase activity"/>
    <property type="evidence" value="ECO:0007669"/>
    <property type="project" value="InterPro"/>
</dbReference>
<dbReference type="Gene3D" id="3.30.70.370">
    <property type="match status" value="2"/>
</dbReference>
<dbReference type="Gene3D" id="1.10.150.20">
    <property type="entry name" value="5' to 3' exonuclease, C-terminal subdomain"/>
    <property type="match status" value="2"/>
</dbReference>
<dbReference type="GO" id="GO:0006302">
    <property type="term" value="P:double-strand break repair"/>
    <property type="evidence" value="ECO:0007669"/>
    <property type="project" value="TreeGrafter"/>
</dbReference>
<accession>A0AAF0D5M5</accession>
<evidence type="ECO:0000259" key="4">
    <source>
        <dbReference type="SMART" id="SM00482"/>
    </source>
</evidence>
<dbReference type="InterPro" id="IPR043502">
    <property type="entry name" value="DNA/RNA_pol_sf"/>
</dbReference>
<dbReference type="InterPro" id="IPR036397">
    <property type="entry name" value="RNaseH_sf"/>
</dbReference>
<dbReference type="GO" id="GO:0008408">
    <property type="term" value="F:3'-5' exonuclease activity"/>
    <property type="evidence" value="ECO:0007669"/>
    <property type="project" value="InterPro"/>
</dbReference>
<protein>
    <submittedName>
        <fullName evidence="5">DNA polymerase A</fullName>
    </submittedName>
</protein>
<reference evidence="5 6" key="1">
    <citation type="submission" date="2023-01" db="EMBL/GenBank/DDBJ databases">
        <title>New crAssphage isolates infecting Bacteroides cellulosilyticus.</title>
        <authorList>
            <person name="Papudeshi B."/>
            <person name="Vega A.A."/>
            <person name="Souza C."/>
            <person name="Giles S.K."/>
            <person name="Mallawaarachchi V."/>
            <person name="Roach M.J."/>
            <person name="An M."/>
            <person name="Jacobson N."/>
            <person name="McNair K."/>
            <person name="Mora M.F."/>
            <person name="Pastrana K."/>
            <person name="Leigh C."/>
            <person name="Cram C."/>
            <person name="Plewa W.S."/>
            <person name="Grigson S.R."/>
            <person name="Bouras G.S."/>
            <person name="Decewicz P."/>
            <person name="Luque A."/>
            <person name="Droit L."/>
            <person name="Handley S."/>
            <person name="Segall A.M."/>
            <person name="Dinsdale E.A."/>
            <person name="Edwards R.A."/>
        </authorList>
    </citation>
    <scope>NUCLEOTIDE SEQUENCE [LARGE SCALE GENOMIC DNA]</scope>
    <source>
        <strain evidence="5">Bc01</strain>
    </source>
</reference>
<evidence type="ECO:0000256" key="2">
    <source>
        <dbReference type="ARBA" id="ARBA00023109"/>
    </source>
</evidence>
<dbReference type="Gene3D" id="1.20.1060.10">
    <property type="entry name" value="Taq DNA Polymerase, Chain T, domain 4"/>
    <property type="match status" value="1"/>
</dbReference>
<sequence length="774" mass="88969">MIYVVTQQILPESDKYEIISPQAALHMLKPLRKVGLDTETKGFDPYTKELIMLQLGCYEFQVVIDVTTVSIGFFKEFLESDRLFIGWNIKFDLKFLLHQKIVVKECFDGFLAEKLMWLGYPSGIHGMGLKAAGERYLGVELDKTVRGKVMWAGLSEDVIEYGANDVKYLERIMDAQMKELEKRNLQTAIIYENKSVNWVAYTEYCGVKLDIEKWKYKMILDNFNAKVFEDALSDWVIAAAKGEPYSYHYLQVEGWADPKDLERAREKMQGERCPEADIKGPVRGYFEAWKVPVDTRLSTKYIKEDLQGDLWSGFNNKPICLINWDSPKQVIPLFKHLGFDLLAKDKETGEWKDSVGAEVIEPQQDKSTIAYLYLQYKAAKKVTSTYGQNVIDQINEKSGRVHTNFNQLGTDTGRLSSGGKDKANKIEYLNFQNFPADPETRACFVASKGMKWISCDYSGQESRIIADVTNDPAMIDLFNNGCGDVHSLVAKMAFPDIIGDCPIEQIRKKFHGLRNDVKSQVEFPINYGGDWNTIKSHSGKSEQESKRIYNNYMKGFIGIKTYQDRQRKFVMDNGFIILNPLTQHKALIYDYDMLMAMKRRFTQQFWAEYKPYKGKENKTLPKAVKQQIYKKFADGESLKGMVGVYTYTTKKAGKEVPREVYVSIADVYVLPVKHFFKRKSASEKQAINYPCQGTGALMFKVASVFLWQYILEHNLVFKVKFCIPAHDEWNIEVPEEIADEMTEVLKDCMKKAGAFFCRKVELPAEGDAADFWIH</sequence>
<dbReference type="InterPro" id="IPR001098">
    <property type="entry name" value="DNA-dir_DNA_pol_A_palm_dom"/>
</dbReference>
<dbReference type="InterPro" id="IPR012337">
    <property type="entry name" value="RNaseH-like_sf"/>
</dbReference>
<proteinExistence type="predicted"/>
<dbReference type="GO" id="GO:0039693">
    <property type="term" value="P:viral DNA genome replication"/>
    <property type="evidence" value="ECO:0007669"/>
    <property type="project" value="UniProtKB-KW"/>
</dbReference>
<dbReference type="Proteomes" id="UP001241835">
    <property type="component" value="Segment"/>
</dbReference>
<keyword evidence="2" id="KW-1194">Viral DNA replication</keyword>
<dbReference type="InterPro" id="IPR002298">
    <property type="entry name" value="DNA_polymerase_A"/>
</dbReference>
<organism evidence="5 6">
    <name type="scientific">Kehishuvirus sp. 'tikkala'</name>
    <dbReference type="NCBI Taxonomy" id="3028513"/>
    <lineage>
        <taxon>Viruses</taxon>
        <taxon>Duplodnaviria</taxon>
        <taxon>Heunggongvirae</taxon>
        <taxon>Uroviricota</taxon>
        <taxon>Caudoviricetes</taxon>
        <taxon>Crassvirales</taxon>
        <taxon>Steigviridae</taxon>
        <taxon>Asinivirinae</taxon>
        <taxon>Kehishuvirus</taxon>
    </lineage>
</organism>
<dbReference type="GO" id="GO:0003677">
    <property type="term" value="F:DNA binding"/>
    <property type="evidence" value="ECO:0007669"/>
    <property type="project" value="InterPro"/>
</dbReference>
<evidence type="ECO:0000256" key="1">
    <source>
        <dbReference type="ARBA" id="ARBA00022705"/>
    </source>
</evidence>
<dbReference type="Pfam" id="PF01612">
    <property type="entry name" value="DNA_pol_A_exo1"/>
    <property type="match status" value="1"/>
</dbReference>
<feature type="domain" description="3'-5' exonuclease" evidence="3">
    <location>
        <begin position="16"/>
        <end position="181"/>
    </location>
</feature>
<dbReference type="Gene3D" id="3.30.420.10">
    <property type="entry name" value="Ribonuclease H-like superfamily/Ribonuclease H"/>
    <property type="match status" value="1"/>
</dbReference>
<keyword evidence="1" id="KW-0235">DNA replication</keyword>
<name>A0AAF0D5M5_9CAUD</name>
<keyword evidence="6" id="KW-1185">Reference proteome</keyword>
<evidence type="ECO:0000259" key="3">
    <source>
        <dbReference type="SMART" id="SM00474"/>
    </source>
</evidence>
<dbReference type="PANTHER" id="PTHR10133:SF27">
    <property type="entry name" value="DNA POLYMERASE NU"/>
    <property type="match status" value="1"/>
</dbReference>
<dbReference type="EMBL" id="OQ198717">
    <property type="protein sequence ID" value="WEU69787.1"/>
    <property type="molecule type" value="Genomic_DNA"/>
</dbReference>
<dbReference type="Pfam" id="PF00476">
    <property type="entry name" value="DNA_pol_A"/>
    <property type="match status" value="2"/>
</dbReference>
<dbReference type="GO" id="GO:0006261">
    <property type="term" value="P:DNA-templated DNA replication"/>
    <property type="evidence" value="ECO:0007669"/>
    <property type="project" value="InterPro"/>
</dbReference>
<dbReference type="InterPro" id="IPR002562">
    <property type="entry name" value="3'-5'_exonuclease_dom"/>
</dbReference>
<evidence type="ECO:0000313" key="6">
    <source>
        <dbReference type="Proteomes" id="UP001241835"/>
    </source>
</evidence>
<dbReference type="SUPFAM" id="SSF53098">
    <property type="entry name" value="Ribonuclease H-like"/>
    <property type="match status" value="1"/>
</dbReference>
<dbReference type="SMART" id="SM00474">
    <property type="entry name" value="35EXOc"/>
    <property type="match status" value="1"/>
</dbReference>
<feature type="domain" description="DNA-directed DNA polymerase family A palm" evidence="4">
    <location>
        <begin position="437"/>
        <end position="737"/>
    </location>
</feature>
<dbReference type="PANTHER" id="PTHR10133">
    <property type="entry name" value="DNA POLYMERASE I"/>
    <property type="match status" value="1"/>
</dbReference>
<dbReference type="SUPFAM" id="SSF56672">
    <property type="entry name" value="DNA/RNA polymerases"/>
    <property type="match status" value="1"/>
</dbReference>
<evidence type="ECO:0000313" key="5">
    <source>
        <dbReference type="EMBL" id="WEU69787.1"/>
    </source>
</evidence>
<dbReference type="PRINTS" id="PR00868">
    <property type="entry name" value="DNAPOLI"/>
</dbReference>
<dbReference type="SMART" id="SM00482">
    <property type="entry name" value="POLAc"/>
    <property type="match status" value="1"/>
</dbReference>